<dbReference type="PROSITE" id="PS50011">
    <property type="entry name" value="PROTEIN_KINASE_DOM"/>
    <property type="match status" value="1"/>
</dbReference>
<keyword evidence="3 15" id="KW-0723">Serine/threonine-protein kinase</keyword>
<keyword evidence="7 14" id="KW-0067">ATP-binding</keyword>
<evidence type="ECO:0000256" key="2">
    <source>
        <dbReference type="ARBA" id="ARBA00012425"/>
    </source>
</evidence>
<gene>
    <name evidence="18" type="ORF">C1SCF055_LOCUS21947</name>
</gene>
<dbReference type="EMBL" id="CAMXCT020002068">
    <property type="protein sequence ID" value="CAL1148751.1"/>
    <property type="molecule type" value="Genomic_DNA"/>
</dbReference>
<organism evidence="18">
    <name type="scientific">Cladocopium goreaui</name>
    <dbReference type="NCBI Taxonomy" id="2562237"/>
    <lineage>
        <taxon>Eukaryota</taxon>
        <taxon>Sar</taxon>
        <taxon>Alveolata</taxon>
        <taxon>Dinophyceae</taxon>
        <taxon>Suessiales</taxon>
        <taxon>Symbiodiniaceae</taxon>
        <taxon>Cladocopium</taxon>
    </lineage>
</organism>
<dbReference type="FunFam" id="3.30.200.20:FF:000124">
    <property type="entry name" value="Cyclin-dependent kinase 4"/>
    <property type="match status" value="1"/>
</dbReference>
<keyword evidence="4" id="KW-0808">Transferase</keyword>
<sequence>MPHLIFFGLRRTDFWCAWTFVACFFVLWFLSKPARTGEYQKQGEAVGEGTYGTVWKGIRCLDNAEVAMKKVILRHQKEGFPSTAIREIRALRALQNHPNVVKLHDVYTEMPGTNGVGDAYLIFEYVQHDLTGFMTYRKKLKLPEVKCLARQLLDGLDYCHLHNFMHRDLKPSNILLTGKGDLKLCDFGLSRSFPDKSMGQYSTRVITLWYRPPELLLGTAKYNFSVDIWSAGCIIGEMMNSTPLFPDASEIQVLRKIRNRCCVFNQEDWPENIRKLPYWEKYWQQINRPPGPGEKDLFADLTVKHGREAVELLKDCLSLDPAKRPDTAGLLTSHWFEADPLPCLPSEMKMPPEGSGMKELGVRKRQVQREEAKEDEDKVARDGKPRASHAQQAERPKRTAPDEGREGPEPSPKRPRPP</sequence>
<evidence type="ECO:0000256" key="4">
    <source>
        <dbReference type="ARBA" id="ARBA00022679"/>
    </source>
</evidence>
<evidence type="ECO:0000256" key="1">
    <source>
        <dbReference type="ARBA" id="ARBA00006485"/>
    </source>
</evidence>
<dbReference type="GO" id="GO:0004693">
    <property type="term" value="F:cyclin-dependent protein serine/threonine kinase activity"/>
    <property type="evidence" value="ECO:0007669"/>
    <property type="project" value="UniProtKB-EC"/>
</dbReference>
<proteinExistence type="inferred from homology"/>
<keyword evidence="5 14" id="KW-0547">Nucleotide-binding</keyword>
<dbReference type="PROSITE" id="PS00108">
    <property type="entry name" value="PROTEIN_KINASE_ST"/>
    <property type="match status" value="1"/>
</dbReference>
<dbReference type="InterPro" id="IPR000719">
    <property type="entry name" value="Prot_kinase_dom"/>
</dbReference>
<evidence type="ECO:0000256" key="8">
    <source>
        <dbReference type="ARBA" id="ARBA00038543"/>
    </source>
</evidence>
<evidence type="ECO:0000256" key="15">
    <source>
        <dbReference type="RuleBase" id="RU000304"/>
    </source>
</evidence>
<dbReference type="InterPro" id="IPR011009">
    <property type="entry name" value="Kinase-like_dom_sf"/>
</dbReference>
<comment type="similarity">
    <text evidence="1">Belongs to the protein kinase superfamily. CMGC Ser/Thr protein kinase family. CDC2/CDKX subfamily.</text>
</comment>
<dbReference type="GO" id="GO:0005524">
    <property type="term" value="F:ATP binding"/>
    <property type="evidence" value="ECO:0007669"/>
    <property type="project" value="UniProtKB-UniRule"/>
</dbReference>
<evidence type="ECO:0000256" key="14">
    <source>
        <dbReference type="PROSITE-ProRule" id="PRU10141"/>
    </source>
</evidence>
<dbReference type="InterPro" id="IPR050108">
    <property type="entry name" value="CDK"/>
</dbReference>
<dbReference type="EC" id="2.7.11.22" evidence="2"/>
<dbReference type="InterPro" id="IPR017441">
    <property type="entry name" value="Protein_kinase_ATP_BS"/>
</dbReference>
<feature type="domain" description="Protein kinase" evidence="17">
    <location>
        <begin position="40"/>
        <end position="336"/>
    </location>
</feature>
<dbReference type="GO" id="GO:0005634">
    <property type="term" value="C:nucleus"/>
    <property type="evidence" value="ECO:0007669"/>
    <property type="project" value="TreeGrafter"/>
</dbReference>
<evidence type="ECO:0000256" key="7">
    <source>
        <dbReference type="ARBA" id="ARBA00022840"/>
    </source>
</evidence>
<dbReference type="PANTHER" id="PTHR24056">
    <property type="entry name" value="CELL DIVISION PROTEIN KINASE"/>
    <property type="match status" value="1"/>
</dbReference>
<dbReference type="SMART" id="SM00220">
    <property type="entry name" value="S_TKc"/>
    <property type="match status" value="1"/>
</dbReference>
<dbReference type="EMBL" id="CAMXCT010002068">
    <property type="protein sequence ID" value="CAI3995376.1"/>
    <property type="molecule type" value="Genomic_DNA"/>
</dbReference>
<evidence type="ECO:0000256" key="5">
    <source>
        <dbReference type="ARBA" id="ARBA00022741"/>
    </source>
</evidence>
<comment type="subunit">
    <text evidence="8">May form a complex composed of at least the catalytic subunit CRK2 and a cyclin.</text>
</comment>
<evidence type="ECO:0000256" key="12">
    <source>
        <dbReference type="ARBA" id="ARBA00047811"/>
    </source>
</evidence>
<comment type="catalytic activity">
    <reaction evidence="13">
        <text>L-seryl-[protein] + ATP = O-phospho-L-seryl-[protein] + ADP + H(+)</text>
        <dbReference type="Rhea" id="RHEA:17989"/>
        <dbReference type="Rhea" id="RHEA-COMP:9863"/>
        <dbReference type="Rhea" id="RHEA-COMP:11604"/>
        <dbReference type="ChEBI" id="CHEBI:15378"/>
        <dbReference type="ChEBI" id="CHEBI:29999"/>
        <dbReference type="ChEBI" id="CHEBI:30616"/>
        <dbReference type="ChEBI" id="CHEBI:83421"/>
        <dbReference type="ChEBI" id="CHEBI:456216"/>
        <dbReference type="EC" id="2.7.11.22"/>
    </reaction>
</comment>
<keyword evidence="6 19" id="KW-0418">Kinase</keyword>
<dbReference type="Gene3D" id="3.30.200.20">
    <property type="entry name" value="Phosphorylase Kinase, domain 1"/>
    <property type="match status" value="1"/>
</dbReference>
<reference evidence="18" key="1">
    <citation type="submission" date="2022-10" db="EMBL/GenBank/DDBJ databases">
        <authorList>
            <person name="Chen Y."/>
            <person name="Dougan E. K."/>
            <person name="Chan C."/>
            <person name="Rhodes N."/>
            <person name="Thang M."/>
        </authorList>
    </citation>
    <scope>NUCLEOTIDE SEQUENCE</scope>
</reference>
<evidence type="ECO:0000256" key="13">
    <source>
        <dbReference type="ARBA" id="ARBA00048367"/>
    </source>
</evidence>
<comment type="caution">
    <text evidence="18">The sequence shown here is derived from an EMBL/GenBank/DDBJ whole genome shotgun (WGS) entry which is preliminary data.</text>
</comment>
<protein>
    <recommendedName>
        <fullName evidence="9">Cyclin-dependent kinase 2 homolog</fullName>
        <ecNumber evidence="2">2.7.11.22</ecNumber>
    </recommendedName>
    <alternativeName>
        <fullName evidence="10">Cell division control protein 2 homolog</fullName>
    </alternativeName>
    <alternativeName>
        <fullName evidence="11">cdc2-related kinase 2</fullName>
    </alternativeName>
</protein>
<accession>A0A9P1G0W8</accession>
<evidence type="ECO:0000256" key="11">
    <source>
        <dbReference type="ARBA" id="ARBA00042858"/>
    </source>
</evidence>
<evidence type="ECO:0000313" key="19">
    <source>
        <dbReference type="EMBL" id="CAL4782688.1"/>
    </source>
</evidence>
<dbReference type="FunFam" id="1.10.510.10:FF:000624">
    <property type="entry name" value="Mitogen-activated protein kinase"/>
    <property type="match status" value="1"/>
</dbReference>
<reference evidence="19 20" key="2">
    <citation type="submission" date="2024-05" db="EMBL/GenBank/DDBJ databases">
        <authorList>
            <person name="Chen Y."/>
            <person name="Shah S."/>
            <person name="Dougan E. K."/>
            <person name="Thang M."/>
            <person name="Chan C."/>
        </authorList>
    </citation>
    <scope>NUCLEOTIDE SEQUENCE [LARGE SCALE GENOMIC DNA]</scope>
</reference>
<evidence type="ECO:0000256" key="9">
    <source>
        <dbReference type="ARBA" id="ARBA00039612"/>
    </source>
</evidence>
<dbReference type="PROSITE" id="PS00107">
    <property type="entry name" value="PROTEIN_KINASE_ATP"/>
    <property type="match status" value="1"/>
</dbReference>
<evidence type="ECO:0000313" key="20">
    <source>
        <dbReference type="Proteomes" id="UP001152797"/>
    </source>
</evidence>
<evidence type="ECO:0000256" key="6">
    <source>
        <dbReference type="ARBA" id="ARBA00022777"/>
    </source>
</evidence>
<keyword evidence="20" id="KW-1185">Reference proteome</keyword>
<dbReference type="Proteomes" id="UP001152797">
    <property type="component" value="Unassembled WGS sequence"/>
</dbReference>
<evidence type="ECO:0000313" key="18">
    <source>
        <dbReference type="EMBL" id="CAI3995376.1"/>
    </source>
</evidence>
<dbReference type="AlphaFoldDB" id="A0A9P1G0W8"/>
<feature type="binding site" evidence="14">
    <location>
        <position position="69"/>
    </location>
    <ligand>
        <name>ATP</name>
        <dbReference type="ChEBI" id="CHEBI:30616"/>
    </ligand>
</feature>
<feature type="region of interest" description="Disordered" evidence="16">
    <location>
        <begin position="345"/>
        <end position="418"/>
    </location>
</feature>
<evidence type="ECO:0000256" key="3">
    <source>
        <dbReference type="ARBA" id="ARBA00022527"/>
    </source>
</evidence>
<dbReference type="OrthoDB" id="421172at2759"/>
<feature type="compositionally biased region" description="Basic and acidic residues" evidence="16">
    <location>
        <begin position="392"/>
        <end position="412"/>
    </location>
</feature>
<dbReference type="InterPro" id="IPR008271">
    <property type="entry name" value="Ser/Thr_kinase_AS"/>
</dbReference>
<name>A0A9P1G0W8_9DINO</name>
<feature type="compositionally biased region" description="Basic and acidic residues" evidence="16">
    <location>
        <begin position="367"/>
        <end position="385"/>
    </location>
</feature>
<dbReference type="SUPFAM" id="SSF56112">
    <property type="entry name" value="Protein kinase-like (PK-like)"/>
    <property type="match status" value="1"/>
</dbReference>
<dbReference type="Gene3D" id="1.10.510.10">
    <property type="entry name" value="Transferase(Phosphotransferase) domain 1"/>
    <property type="match status" value="1"/>
</dbReference>
<dbReference type="EMBL" id="CAMXCT030002068">
    <property type="protein sequence ID" value="CAL4782688.1"/>
    <property type="molecule type" value="Genomic_DNA"/>
</dbReference>
<evidence type="ECO:0000256" key="16">
    <source>
        <dbReference type="SAM" id="MobiDB-lite"/>
    </source>
</evidence>
<dbReference type="Pfam" id="PF00069">
    <property type="entry name" value="Pkinase"/>
    <property type="match status" value="1"/>
</dbReference>
<comment type="catalytic activity">
    <reaction evidence="12">
        <text>L-threonyl-[protein] + ATP = O-phospho-L-threonyl-[protein] + ADP + H(+)</text>
        <dbReference type="Rhea" id="RHEA:46608"/>
        <dbReference type="Rhea" id="RHEA-COMP:11060"/>
        <dbReference type="Rhea" id="RHEA-COMP:11605"/>
        <dbReference type="ChEBI" id="CHEBI:15378"/>
        <dbReference type="ChEBI" id="CHEBI:30013"/>
        <dbReference type="ChEBI" id="CHEBI:30616"/>
        <dbReference type="ChEBI" id="CHEBI:61977"/>
        <dbReference type="ChEBI" id="CHEBI:456216"/>
        <dbReference type="EC" id="2.7.11.22"/>
    </reaction>
</comment>
<evidence type="ECO:0000259" key="17">
    <source>
        <dbReference type="PROSITE" id="PS50011"/>
    </source>
</evidence>
<evidence type="ECO:0000256" key="10">
    <source>
        <dbReference type="ARBA" id="ARBA00041902"/>
    </source>
</evidence>